<dbReference type="InterPro" id="IPR029045">
    <property type="entry name" value="ClpP/crotonase-like_dom_sf"/>
</dbReference>
<evidence type="ECO:0000256" key="3">
    <source>
        <dbReference type="ARBA" id="ARBA00022832"/>
    </source>
</evidence>
<comment type="pathway">
    <text evidence="1">Lipid metabolism; fatty acid beta-oxidation.</text>
</comment>
<evidence type="ECO:0000256" key="4">
    <source>
        <dbReference type="ARBA" id="ARBA00023098"/>
    </source>
</evidence>
<keyword evidence="4" id="KW-0443">Lipid metabolism</keyword>
<dbReference type="RefSeq" id="WP_222507687.1">
    <property type="nucleotide sequence ID" value="NZ_JAHVJA010000002.1"/>
</dbReference>
<dbReference type="PANTHER" id="PTHR43149">
    <property type="entry name" value="ENOYL-COA HYDRATASE"/>
    <property type="match status" value="1"/>
</dbReference>
<comment type="similarity">
    <text evidence="2 6">Belongs to the enoyl-CoA hydratase/isomerase family.</text>
</comment>
<evidence type="ECO:0000313" key="7">
    <source>
        <dbReference type="EMBL" id="MBY6138977.1"/>
    </source>
</evidence>
<evidence type="ECO:0000313" key="8">
    <source>
        <dbReference type="Proteomes" id="UP000766629"/>
    </source>
</evidence>
<protein>
    <submittedName>
        <fullName evidence="7">Crotonase/enoyl-CoA hydratase family protein</fullName>
    </submittedName>
</protein>
<dbReference type="NCBIfam" id="NF005699">
    <property type="entry name" value="PRK07509.1"/>
    <property type="match status" value="1"/>
</dbReference>
<evidence type="ECO:0000256" key="6">
    <source>
        <dbReference type="RuleBase" id="RU003707"/>
    </source>
</evidence>
<evidence type="ECO:0000256" key="5">
    <source>
        <dbReference type="ARBA" id="ARBA00023235"/>
    </source>
</evidence>
<gene>
    <name evidence="7" type="ORF">KUV26_05960</name>
</gene>
<dbReference type="Gene3D" id="1.10.12.10">
    <property type="entry name" value="Lyase 2-enoyl-coa Hydratase, Chain A, domain 2"/>
    <property type="match status" value="1"/>
</dbReference>
<dbReference type="Gene3D" id="3.90.226.10">
    <property type="entry name" value="2-enoyl-CoA Hydratase, Chain A, domain 1"/>
    <property type="match status" value="1"/>
</dbReference>
<dbReference type="InterPro" id="IPR014748">
    <property type="entry name" value="Enoyl-CoA_hydra_C"/>
</dbReference>
<keyword evidence="8" id="KW-1185">Reference proteome</keyword>
<dbReference type="CDD" id="cd06558">
    <property type="entry name" value="crotonase-like"/>
    <property type="match status" value="1"/>
</dbReference>
<dbReference type="Proteomes" id="UP000766629">
    <property type="component" value="Unassembled WGS sequence"/>
</dbReference>
<dbReference type="PANTHER" id="PTHR43149:SF1">
    <property type="entry name" value="DELTA(3,5)-DELTA(2,4)-DIENOYL-COA ISOMERASE, MITOCHONDRIAL"/>
    <property type="match status" value="1"/>
</dbReference>
<dbReference type="InterPro" id="IPR001753">
    <property type="entry name" value="Enoyl-CoA_hydra/iso"/>
</dbReference>
<proteinExistence type="inferred from homology"/>
<reference evidence="7 8" key="1">
    <citation type="submission" date="2021-06" db="EMBL/GenBank/DDBJ databases">
        <title>50 bacteria genomes isolated from Dapeng, Shenzhen, China.</title>
        <authorList>
            <person name="Zheng W."/>
            <person name="Yu S."/>
            <person name="Huang Y."/>
        </authorList>
    </citation>
    <scope>NUCLEOTIDE SEQUENCE [LARGE SCALE GENOMIC DNA]</scope>
    <source>
        <strain evidence="7 8">DP1N14-2</strain>
    </source>
</reference>
<accession>A0ABS7NCQ9</accession>
<keyword evidence="5" id="KW-0413">Isomerase</keyword>
<dbReference type="SUPFAM" id="SSF52096">
    <property type="entry name" value="ClpP/crotonase"/>
    <property type="match status" value="1"/>
</dbReference>
<dbReference type="InterPro" id="IPR045002">
    <property type="entry name" value="Ech1-like"/>
</dbReference>
<name>A0ABS7NCQ9_9RHOB</name>
<dbReference type="Pfam" id="PF00378">
    <property type="entry name" value="ECH_1"/>
    <property type="match status" value="1"/>
</dbReference>
<keyword evidence="3" id="KW-0276">Fatty acid metabolism</keyword>
<comment type="caution">
    <text evidence="7">The sequence shown here is derived from an EMBL/GenBank/DDBJ whole genome shotgun (WGS) entry which is preliminary data.</text>
</comment>
<evidence type="ECO:0000256" key="1">
    <source>
        <dbReference type="ARBA" id="ARBA00005005"/>
    </source>
</evidence>
<dbReference type="InterPro" id="IPR018376">
    <property type="entry name" value="Enoyl-CoA_hyd/isom_CS"/>
</dbReference>
<organism evidence="7 8">
    <name type="scientific">Leisingera daeponensis</name>
    <dbReference type="NCBI Taxonomy" id="405746"/>
    <lineage>
        <taxon>Bacteria</taxon>
        <taxon>Pseudomonadati</taxon>
        <taxon>Pseudomonadota</taxon>
        <taxon>Alphaproteobacteria</taxon>
        <taxon>Rhodobacterales</taxon>
        <taxon>Roseobacteraceae</taxon>
        <taxon>Leisingera</taxon>
    </lineage>
</organism>
<dbReference type="EMBL" id="JAHVJA010000002">
    <property type="protein sequence ID" value="MBY6138977.1"/>
    <property type="molecule type" value="Genomic_DNA"/>
</dbReference>
<sequence>MSRVTTGYKDHIAYVTLARPDKHNALDEEMIGAIIAAGQEVAESDARAVVLSGSGKSFCAGLDMAALAGFAQRDLSTLIMERTHHDANAFQEVAMVWRRVPVPVIAAIHGACFGGGLQIALGADIRIAHPEAQLSVMEMKWGLIPDMGGMALLPRLLRTDVLRRLTYTAEKVAAQQALDWGLVTELAGNPLSRANELARDIAGKSPSAVRAAKRLIAHAESGAPQAEVLLAESAEQLALIGKPDQIEAVAARLQKRPPDFA</sequence>
<evidence type="ECO:0000256" key="2">
    <source>
        <dbReference type="ARBA" id="ARBA00005254"/>
    </source>
</evidence>
<dbReference type="PROSITE" id="PS00166">
    <property type="entry name" value="ENOYL_COA_HYDRATASE"/>
    <property type="match status" value="1"/>
</dbReference>